<dbReference type="RefSeq" id="WP_179223097.1">
    <property type="nucleotide sequence ID" value="NZ_FZOQ01000019.1"/>
</dbReference>
<reference evidence="8" key="1">
    <citation type="submission" date="2017-06" db="EMBL/GenBank/DDBJ databases">
        <authorList>
            <person name="Varghese N."/>
            <person name="Submissions S."/>
        </authorList>
    </citation>
    <scope>NUCLEOTIDE SEQUENCE [LARGE SCALE GENOMIC DNA]</scope>
    <source>
        <strain evidence="8">NKM1</strain>
    </source>
</reference>
<comment type="subcellular location">
    <subcellularLocation>
        <location evidence="1">Cell membrane</location>
        <topology evidence="1">Multi-pass membrane protein</topology>
    </subcellularLocation>
</comment>
<keyword evidence="2" id="KW-1003">Cell membrane</keyword>
<name>A0A239IYU7_9BACT</name>
<feature type="transmembrane region" description="Helical" evidence="6">
    <location>
        <begin position="152"/>
        <end position="173"/>
    </location>
</feature>
<keyword evidence="5 6" id="KW-0472">Membrane</keyword>
<dbReference type="EMBL" id="FZOQ01000019">
    <property type="protein sequence ID" value="SNS97594.1"/>
    <property type="molecule type" value="Genomic_DNA"/>
</dbReference>
<evidence type="ECO:0000313" key="8">
    <source>
        <dbReference type="Proteomes" id="UP000198432"/>
    </source>
</evidence>
<dbReference type="PIRSF" id="PIRSF006324">
    <property type="entry name" value="LeuE"/>
    <property type="match status" value="1"/>
</dbReference>
<dbReference type="GO" id="GO:0005886">
    <property type="term" value="C:plasma membrane"/>
    <property type="evidence" value="ECO:0007669"/>
    <property type="project" value="UniProtKB-SubCell"/>
</dbReference>
<organism evidence="7 8">
    <name type="scientific">Pontibacter ummariensis</name>
    <dbReference type="NCBI Taxonomy" id="1610492"/>
    <lineage>
        <taxon>Bacteria</taxon>
        <taxon>Pseudomonadati</taxon>
        <taxon>Bacteroidota</taxon>
        <taxon>Cytophagia</taxon>
        <taxon>Cytophagales</taxon>
        <taxon>Hymenobacteraceae</taxon>
        <taxon>Pontibacter</taxon>
    </lineage>
</organism>
<protein>
    <submittedName>
        <fullName evidence="7">Threonine/homoserine/homoserine lactone efflux protein</fullName>
    </submittedName>
</protein>
<proteinExistence type="predicted"/>
<evidence type="ECO:0000256" key="6">
    <source>
        <dbReference type="SAM" id="Phobius"/>
    </source>
</evidence>
<evidence type="ECO:0000313" key="7">
    <source>
        <dbReference type="EMBL" id="SNS97594.1"/>
    </source>
</evidence>
<gene>
    <name evidence="7" type="ORF">SAMN06296052_11932</name>
</gene>
<dbReference type="Proteomes" id="UP000198432">
    <property type="component" value="Unassembled WGS sequence"/>
</dbReference>
<evidence type="ECO:0000256" key="5">
    <source>
        <dbReference type="ARBA" id="ARBA00023136"/>
    </source>
</evidence>
<accession>A0A239IYU7</accession>
<keyword evidence="3 6" id="KW-0812">Transmembrane</keyword>
<dbReference type="AlphaFoldDB" id="A0A239IYU7"/>
<dbReference type="GO" id="GO:0015171">
    <property type="term" value="F:amino acid transmembrane transporter activity"/>
    <property type="evidence" value="ECO:0007669"/>
    <property type="project" value="TreeGrafter"/>
</dbReference>
<sequence>MELNLLLSFLLASMLLTILPGPDNIFVLTESLTKGKRDGLATAFGLSLGVLVHTVAAATGLSLIIQQSVIAFSVIKYAGAAYLFYLAFKGYKETRPGITLHTKGEEQQQKLSLVIKKGFFMNVLNPKVALFFIAFLPQFVSKDGFAITAQMMVLGVVFMVQAMLTFGVISLLASKLTTYVNSPRFWRITKWSKIGVLSVLGLTLAISKK</sequence>
<dbReference type="InterPro" id="IPR001123">
    <property type="entry name" value="LeuE-type"/>
</dbReference>
<feature type="transmembrane region" description="Helical" evidence="6">
    <location>
        <begin position="44"/>
        <end position="64"/>
    </location>
</feature>
<evidence type="ECO:0000256" key="4">
    <source>
        <dbReference type="ARBA" id="ARBA00022989"/>
    </source>
</evidence>
<evidence type="ECO:0000256" key="3">
    <source>
        <dbReference type="ARBA" id="ARBA00022692"/>
    </source>
</evidence>
<dbReference type="Pfam" id="PF01810">
    <property type="entry name" value="LysE"/>
    <property type="match status" value="1"/>
</dbReference>
<feature type="transmembrane region" description="Helical" evidence="6">
    <location>
        <begin position="119"/>
        <end position="140"/>
    </location>
</feature>
<evidence type="ECO:0000256" key="2">
    <source>
        <dbReference type="ARBA" id="ARBA00022475"/>
    </source>
</evidence>
<feature type="transmembrane region" description="Helical" evidence="6">
    <location>
        <begin position="69"/>
        <end position="88"/>
    </location>
</feature>
<evidence type="ECO:0000256" key="1">
    <source>
        <dbReference type="ARBA" id="ARBA00004651"/>
    </source>
</evidence>
<dbReference type="PANTHER" id="PTHR30086:SF20">
    <property type="entry name" value="ARGININE EXPORTER PROTEIN ARGO-RELATED"/>
    <property type="match status" value="1"/>
</dbReference>
<keyword evidence="4 6" id="KW-1133">Transmembrane helix</keyword>
<keyword evidence="8" id="KW-1185">Reference proteome</keyword>
<dbReference type="PANTHER" id="PTHR30086">
    <property type="entry name" value="ARGININE EXPORTER PROTEIN ARGO"/>
    <property type="match status" value="1"/>
</dbReference>